<evidence type="ECO:0000313" key="4">
    <source>
        <dbReference type="Proteomes" id="UP000186883"/>
    </source>
</evidence>
<organism evidence="1 3">
    <name type="scientific">Amycolatopsis regifaucium</name>
    <dbReference type="NCBI Taxonomy" id="546365"/>
    <lineage>
        <taxon>Bacteria</taxon>
        <taxon>Bacillati</taxon>
        <taxon>Actinomycetota</taxon>
        <taxon>Actinomycetes</taxon>
        <taxon>Pseudonocardiales</taxon>
        <taxon>Pseudonocardiaceae</taxon>
        <taxon>Amycolatopsis</taxon>
    </lineage>
</organism>
<keyword evidence="4" id="KW-1185">Reference proteome</keyword>
<dbReference type="OrthoDB" id="3268903at2"/>
<dbReference type="SUPFAM" id="SSF109854">
    <property type="entry name" value="DinB/YfiT-like putative metalloenzymes"/>
    <property type="match status" value="1"/>
</dbReference>
<accession>A0A154MGH5</accession>
<dbReference type="Proteomes" id="UP000186883">
    <property type="component" value="Unassembled WGS sequence"/>
</dbReference>
<dbReference type="InterPro" id="IPR017519">
    <property type="entry name" value="CHP03085"/>
</dbReference>
<dbReference type="EMBL" id="LQCI01000023">
    <property type="protein sequence ID" value="KZB83260.1"/>
    <property type="molecule type" value="Genomic_DNA"/>
</dbReference>
<evidence type="ECO:0000313" key="1">
    <source>
        <dbReference type="EMBL" id="KZB83260.1"/>
    </source>
</evidence>
<dbReference type="NCBIfam" id="TIGR03083">
    <property type="entry name" value="maleylpyruvate isomerase family mycothiol-dependent enzyme"/>
    <property type="match status" value="1"/>
</dbReference>
<evidence type="ECO:0000313" key="2">
    <source>
        <dbReference type="EMBL" id="OKA09088.1"/>
    </source>
</evidence>
<gene>
    <name evidence="2" type="ORF">ATP06_0209335</name>
    <name evidence="1" type="ORF">AVL48_03605</name>
</gene>
<dbReference type="RefSeq" id="WP_061985711.1">
    <property type="nucleotide sequence ID" value="NZ_FOPQ01000014.1"/>
</dbReference>
<dbReference type="Proteomes" id="UP000076321">
    <property type="component" value="Unassembled WGS sequence"/>
</dbReference>
<dbReference type="InterPro" id="IPR017517">
    <property type="entry name" value="Maleyloyr_isom"/>
</dbReference>
<dbReference type="AlphaFoldDB" id="A0A154MGH5"/>
<protein>
    <submittedName>
        <fullName evidence="2">TIGR03085 family protein</fullName>
    </submittedName>
</protein>
<proteinExistence type="predicted"/>
<name>A0A154MGH5_9PSEU</name>
<evidence type="ECO:0000313" key="3">
    <source>
        <dbReference type="Proteomes" id="UP000076321"/>
    </source>
</evidence>
<sequence length="208" mass="22871">MGVAGDERRALSELFEEVGPDAPTLCAGWKTRDLAAHLLVRERRPDAAPGILVPVLASYTQRVQDSYAARPWSEVVGKVRSGPAWYWPTTIGPLDELVNGPEFLVHHEDVRRGQPGWEPRPADPARDAAAWKSAKQAAKLNLRKSPVGVILKTPEGRETLVKEGPDTVTVIGAPVELLLFVFGRDAVRISFEGDAYAVDRLRKHDRGL</sequence>
<reference evidence="1 3" key="1">
    <citation type="submission" date="2015-12" db="EMBL/GenBank/DDBJ databases">
        <title>Amycolatopsis regifaucium genome sequencing and assembly.</title>
        <authorList>
            <person name="Mayilraj S."/>
        </authorList>
    </citation>
    <scope>NUCLEOTIDE SEQUENCE [LARGE SCALE GENOMIC DNA]</scope>
    <source>
        <strain evidence="1 3">GY080</strain>
    </source>
</reference>
<dbReference type="InterPro" id="IPR034660">
    <property type="entry name" value="DinB/YfiT-like"/>
</dbReference>
<comment type="caution">
    <text evidence="1">The sequence shown here is derived from an EMBL/GenBank/DDBJ whole genome shotgun (WGS) entry which is preliminary data.</text>
</comment>
<dbReference type="EMBL" id="LOBU02000008">
    <property type="protein sequence ID" value="OKA09088.1"/>
    <property type="molecule type" value="Genomic_DNA"/>
</dbReference>
<reference evidence="2 4" key="2">
    <citation type="submission" date="2016-11" db="EMBL/GenBank/DDBJ databases">
        <title>Genome sequencing of Amycolatopsis regifaucium.</title>
        <authorList>
            <person name="Mayilraj S."/>
            <person name="Kaur N."/>
        </authorList>
    </citation>
    <scope>NUCLEOTIDE SEQUENCE [LARGE SCALE GENOMIC DNA]</scope>
    <source>
        <strain evidence="2 4">GY080</strain>
    </source>
</reference>
<dbReference type="NCBIfam" id="TIGR03085">
    <property type="entry name" value="TIGR03085 family metal-binding protein"/>
    <property type="match status" value="1"/>
</dbReference>